<dbReference type="AlphaFoldDB" id="A0A949JIE7"/>
<feature type="region of interest" description="Disordered" evidence="1">
    <location>
        <begin position="1"/>
        <end position="20"/>
    </location>
</feature>
<sequence>MTVVTPPAPTAQPASPALTIPTAPAAQIPCKRLPAGQPREWYESHNRKLKAMRLASALLNSGVYHPTQASDRRIRAIAPLVGVHPPSTATCRLVRRLMLH</sequence>
<accession>A0A949JIE7</accession>
<name>A0A949JIE7_9ACTN</name>
<dbReference type="Proteomes" id="UP000694501">
    <property type="component" value="Unassembled WGS sequence"/>
</dbReference>
<evidence type="ECO:0000313" key="3">
    <source>
        <dbReference type="Proteomes" id="UP000694501"/>
    </source>
</evidence>
<dbReference type="RefSeq" id="WP_211039216.1">
    <property type="nucleotide sequence ID" value="NZ_JAELVF020000001.1"/>
</dbReference>
<keyword evidence="3" id="KW-1185">Reference proteome</keyword>
<gene>
    <name evidence="2" type="ORF">JGS22_004125</name>
</gene>
<comment type="caution">
    <text evidence="2">The sequence shown here is derived from an EMBL/GenBank/DDBJ whole genome shotgun (WGS) entry which is preliminary data.</text>
</comment>
<feature type="compositionally biased region" description="Pro residues" evidence="1">
    <location>
        <begin position="1"/>
        <end position="10"/>
    </location>
</feature>
<protein>
    <submittedName>
        <fullName evidence="2">Uncharacterized protein</fullName>
    </submittedName>
</protein>
<evidence type="ECO:0000313" key="2">
    <source>
        <dbReference type="EMBL" id="MBU7596844.1"/>
    </source>
</evidence>
<organism evidence="2 3">
    <name type="scientific">Streptomyces tardus</name>
    <dbReference type="NCBI Taxonomy" id="2780544"/>
    <lineage>
        <taxon>Bacteria</taxon>
        <taxon>Bacillati</taxon>
        <taxon>Actinomycetota</taxon>
        <taxon>Actinomycetes</taxon>
        <taxon>Kitasatosporales</taxon>
        <taxon>Streptomycetaceae</taxon>
        <taxon>Streptomyces</taxon>
    </lineage>
</organism>
<proteinExistence type="predicted"/>
<evidence type="ECO:0000256" key="1">
    <source>
        <dbReference type="SAM" id="MobiDB-lite"/>
    </source>
</evidence>
<reference evidence="2" key="1">
    <citation type="submission" date="2021-06" db="EMBL/GenBank/DDBJ databases">
        <title>Sequencing of actinobacteria type strains.</title>
        <authorList>
            <person name="Nguyen G.-S."/>
            <person name="Wentzel A."/>
        </authorList>
    </citation>
    <scope>NUCLEOTIDE SEQUENCE</scope>
    <source>
        <strain evidence="2">P38-E01</strain>
    </source>
</reference>
<dbReference type="EMBL" id="JAELVF020000001">
    <property type="protein sequence ID" value="MBU7596844.1"/>
    <property type="molecule type" value="Genomic_DNA"/>
</dbReference>